<feature type="compositionally biased region" description="Polar residues" evidence="1">
    <location>
        <begin position="1"/>
        <end position="12"/>
    </location>
</feature>
<reference evidence="2 3" key="1">
    <citation type="submission" date="2020-07" db="EMBL/GenBank/DDBJ databases">
        <title>Streptomyces isolated from Indian soil.</title>
        <authorList>
            <person name="Mandal S."/>
            <person name="Maiti P.K."/>
        </authorList>
    </citation>
    <scope>NUCLEOTIDE SEQUENCE [LARGE SCALE GENOMIC DNA]</scope>
    <source>
        <strain evidence="2 3">PSKA54</strain>
    </source>
</reference>
<feature type="region of interest" description="Disordered" evidence="1">
    <location>
        <begin position="1"/>
        <end position="25"/>
    </location>
</feature>
<gene>
    <name evidence="2" type="ORF">H1V43_38360</name>
</gene>
<name>A0A7W2D995_9ACTN</name>
<comment type="caution">
    <text evidence="2">The sequence shown here is derived from an EMBL/GenBank/DDBJ whole genome shotgun (WGS) entry which is preliminary data.</text>
</comment>
<evidence type="ECO:0000313" key="2">
    <source>
        <dbReference type="EMBL" id="MBA4867054.1"/>
    </source>
</evidence>
<organism evidence="2 3">
    <name type="scientific">Streptomyces himalayensis subsp. aureolus</name>
    <dbReference type="NCBI Taxonomy" id="2758039"/>
    <lineage>
        <taxon>Bacteria</taxon>
        <taxon>Bacillati</taxon>
        <taxon>Actinomycetota</taxon>
        <taxon>Actinomycetes</taxon>
        <taxon>Kitasatosporales</taxon>
        <taxon>Streptomycetaceae</taxon>
        <taxon>Streptomyces</taxon>
        <taxon>Streptomyces himalayensis</taxon>
    </lineage>
</organism>
<proteinExistence type="predicted"/>
<feature type="non-terminal residue" evidence="2">
    <location>
        <position position="54"/>
    </location>
</feature>
<accession>A0A7W2D995</accession>
<evidence type="ECO:0000256" key="1">
    <source>
        <dbReference type="SAM" id="MobiDB-lite"/>
    </source>
</evidence>
<dbReference type="Proteomes" id="UP000586976">
    <property type="component" value="Unassembled WGS sequence"/>
</dbReference>
<evidence type="ECO:0000313" key="3">
    <source>
        <dbReference type="Proteomes" id="UP000586976"/>
    </source>
</evidence>
<sequence length="54" mass="5842">MPDKQPTSTFRTQFGKLPDQPTVTTPAHRHAKAFLDAERARIATQPGLGVAGLL</sequence>
<dbReference type="AlphaFoldDB" id="A0A7W2D995"/>
<dbReference type="EMBL" id="JACEQY010000088">
    <property type="protein sequence ID" value="MBA4867054.1"/>
    <property type="molecule type" value="Genomic_DNA"/>
</dbReference>
<protein>
    <submittedName>
        <fullName evidence="2">Uncharacterized protein</fullName>
    </submittedName>
</protein>
<keyword evidence="3" id="KW-1185">Reference proteome</keyword>